<dbReference type="PANTHER" id="PTHR41532:SF1">
    <property type="entry name" value="FIXS PROTEIN"/>
    <property type="match status" value="1"/>
</dbReference>
<dbReference type="Proteomes" id="UP000186336">
    <property type="component" value="Chromosome"/>
</dbReference>
<dbReference type="AlphaFoldDB" id="A0A1P8MRR3"/>
<evidence type="ECO:0000313" key="1">
    <source>
        <dbReference type="EMBL" id="APX10770.1"/>
    </source>
</evidence>
<reference evidence="1 2" key="1">
    <citation type="submission" date="2017-01" db="EMBL/GenBank/DDBJ databases">
        <title>Complete genome of Tateyamaria omphalii DOK1-4 isolated from seawater in Dokdo.</title>
        <authorList>
            <person name="Kim J.H."/>
            <person name="Chi W.-J."/>
        </authorList>
    </citation>
    <scope>NUCLEOTIDE SEQUENCE [LARGE SCALE GENOMIC DNA]</scope>
    <source>
        <strain evidence="1 2">DOK1-4</strain>
    </source>
</reference>
<dbReference type="PANTHER" id="PTHR41532">
    <property type="entry name" value="FIXS PROTEIN"/>
    <property type="match status" value="1"/>
</dbReference>
<proteinExistence type="predicted"/>
<dbReference type="OrthoDB" id="9802763at2"/>
<dbReference type="Pfam" id="PF03597">
    <property type="entry name" value="FixS"/>
    <property type="match status" value="1"/>
</dbReference>
<protein>
    <submittedName>
        <fullName evidence="1">Cytochrome oxidase maturation protein, cbb3-type</fullName>
    </submittedName>
</protein>
<evidence type="ECO:0000313" key="2">
    <source>
        <dbReference type="Proteomes" id="UP000186336"/>
    </source>
</evidence>
<gene>
    <name evidence="1" type="ORF">BWR18_02965</name>
</gene>
<name>A0A1P8MRR3_9RHOB</name>
<dbReference type="NCBIfam" id="TIGR00847">
    <property type="entry name" value="ccoS"/>
    <property type="match status" value="1"/>
</dbReference>
<dbReference type="InterPro" id="IPR004714">
    <property type="entry name" value="Cyt_oxidase_maturation_cbb3"/>
</dbReference>
<dbReference type="RefSeq" id="WP_076626637.1">
    <property type="nucleotide sequence ID" value="NZ_CP019312.1"/>
</dbReference>
<dbReference type="STRING" id="299262.BWR18_02965"/>
<dbReference type="EMBL" id="CP019312">
    <property type="protein sequence ID" value="APX10770.1"/>
    <property type="molecule type" value="Genomic_DNA"/>
</dbReference>
<organism evidence="1 2">
    <name type="scientific">Tateyamaria omphalii</name>
    <dbReference type="NCBI Taxonomy" id="299262"/>
    <lineage>
        <taxon>Bacteria</taxon>
        <taxon>Pseudomonadati</taxon>
        <taxon>Pseudomonadota</taxon>
        <taxon>Alphaproteobacteria</taxon>
        <taxon>Rhodobacterales</taxon>
        <taxon>Roseobacteraceae</taxon>
        <taxon>Tateyamaria</taxon>
    </lineage>
</organism>
<keyword evidence="2" id="KW-1185">Reference proteome</keyword>
<accession>A0A1P8MRR3</accession>
<sequence>MNVLVILVPCSLILGLGALVAFVWTLKSDQYADPDGDAQRILLDDD</sequence>
<dbReference type="KEGG" id="tom:BWR18_02965"/>